<evidence type="ECO:0000313" key="1">
    <source>
        <dbReference type="EMBL" id="PRY52524.1"/>
    </source>
</evidence>
<gene>
    <name evidence="1" type="ORF">BCF74_13218</name>
</gene>
<dbReference type="AlphaFoldDB" id="A0A2T0U3N4"/>
<keyword evidence="2" id="KW-1185">Reference proteome</keyword>
<sequence>MAGVLIHDGRRIGHRKWTVDAISGGLADGAVLSPFATPRVAEPRYPSGAEMASAVRSAGGEVIFDAMTHALLLPGVNKLDFYDGWELWGAGGPDLRSAASRLDHVERVFQRQDRLGAPFLAPTLQLSSPVDGDSMRVLEIARTARGLESGAWQSLVGTRSFWSSGTRLDAFVGTLAALRSPVWVVTLANEVVFDHKPDMVDVAAWAGFARTVHSLSERSRVIVAHADLSGLPAVAAGADTVGSGWDRGQRTFDPNSYRTDSDPGIRIPASYVTQGGLLAVMRRDVAEAIDRWDSRAAYRLRGGPMPPSDTAQRMHHLGQLRAAVAAVSGQATRRARVQELRQRYRAAENDFDVLTGALGRTVPPAEKSNWASQPLTVLEAYASGEGL</sequence>
<comment type="caution">
    <text evidence="1">The sequence shown here is derived from an EMBL/GenBank/DDBJ whole genome shotgun (WGS) entry which is preliminary data.</text>
</comment>
<accession>A0A2T0U3N4</accession>
<dbReference type="OrthoDB" id="3838051at2"/>
<organism evidence="1 2">
    <name type="scientific">Knoellia remsis</name>
    <dbReference type="NCBI Taxonomy" id="407159"/>
    <lineage>
        <taxon>Bacteria</taxon>
        <taxon>Bacillati</taxon>
        <taxon>Actinomycetota</taxon>
        <taxon>Actinomycetes</taxon>
        <taxon>Micrococcales</taxon>
        <taxon>Intrasporangiaceae</taxon>
        <taxon>Knoellia</taxon>
    </lineage>
</organism>
<proteinExistence type="predicted"/>
<name>A0A2T0U3N4_9MICO</name>
<dbReference type="EMBL" id="PVTI01000032">
    <property type="protein sequence ID" value="PRY52524.1"/>
    <property type="molecule type" value="Genomic_DNA"/>
</dbReference>
<dbReference type="RefSeq" id="WP_146132998.1">
    <property type="nucleotide sequence ID" value="NZ_PVTI01000032.1"/>
</dbReference>
<protein>
    <submittedName>
        <fullName evidence="1">Uncharacterized protein</fullName>
    </submittedName>
</protein>
<reference evidence="1 2" key="1">
    <citation type="submission" date="2018-03" db="EMBL/GenBank/DDBJ databases">
        <title>Genomic Encyclopedia of Archaeal and Bacterial Type Strains, Phase II (KMG-II): from individual species to whole genera.</title>
        <authorList>
            <person name="Goeker M."/>
        </authorList>
    </citation>
    <scope>NUCLEOTIDE SEQUENCE [LARGE SCALE GENOMIC DNA]</scope>
    <source>
        <strain evidence="1 2">ATCC BAA-1496</strain>
    </source>
</reference>
<dbReference type="Proteomes" id="UP000237822">
    <property type="component" value="Unassembled WGS sequence"/>
</dbReference>
<evidence type="ECO:0000313" key="2">
    <source>
        <dbReference type="Proteomes" id="UP000237822"/>
    </source>
</evidence>